<reference evidence="1 2" key="1">
    <citation type="submission" date="2024-04" db="EMBL/GenBank/DDBJ databases">
        <title>Arthrobacter sp. from Plains bison fecal sample.</title>
        <authorList>
            <person name="Ruzzini A."/>
        </authorList>
    </citation>
    <scope>NUCLEOTIDE SEQUENCE [LARGE SCALE GENOMIC DNA]</scope>
    <source>
        <strain evidence="1 2">EINP1</strain>
    </source>
</reference>
<dbReference type="Proteomes" id="UP001448858">
    <property type="component" value="Chromosome"/>
</dbReference>
<dbReference type="EMBL" id="CP151657">
    <property type="protein sequence ID" value="WZP14648.1"/>
    <property type="molecule type" value="Genomic_DNA"/>
</dbReference>
<proteinExistence type="predicted"/>
<organism evidence="1 2">
    <name type="scientific">Arthrobacter citreus</name>
    <dbReference type="NCBI Taxonomy" id="1670"/>
    <lineage>
        <taxon>Bacteria</taxon>
        <taxon>Bacillati</taxon>
        <taxon>Actinomycetota</taxon>
        <taxon>Actinomycetes</taxon>
        <taxon>Micrococcales</taxon>
        <taxon>Micrococcaceae</taxon>
        <taxon>Arthrobacter</taxon>
    </lineage>
</organism>
<protein>
    <recommendedName>
        <fullName evidence="3">Nuclear transport factor 2 family protein</fullName>
    </recommendedName>
</protein>
<dbReference type="RefSeq" id="WP_342022299.1">
    <property type="nucleotide sequence ID" value="NZ_CP151657.1"/>
</dbReference>
<evidence type="ECO:0000313" key="1">
    <source>
        <dbReference type="EMBL" id="WZP14648.1"/>
    </source>
</evidence>
<gene>
    <name evidence="1" type="ORF">AAE021_10590</name>
</gene>
<keyword evidence="2" id="KW-1185">Reference proteome</keyword>
<name>A0ABZ2ZR90_9MICC</name>
<accession>A0ABZ2ZR90</accession>
<sequence>MTVEVPPAEADRAATPDFSAIATGSALGELAAQFEEFQDNNWTLKGTPELEVKGIENVEAGGVALRRVSICVDSSAVELKDQDGQILVAAAAPGTRTALNFYDLQEQNGTWLVVSHSFPDDPAC</sequence>
<evidence type="ECO:0000313" key="2">
    <source>
        <dbReference type="Proteomes" id="UP001448858"/>
    </source>
</evidence>
<evidence type="ECO:0008006" key="3">
    <source>
        <dbReference type="Google" id="ProtNLM"/>
    </source>
</evidence>